<gene>
    <name evidence="1" type="ORF">HPB47_024096</name>
</gene>
<sequence length="570" mass="62854">MGLGMPAKSITSEYVKLSCGAEEVELVSLLEEQLPRYRLRADTLTEFSGYDNEDWCIRVPCLPNPETLDLSPELIQETLNYFVVSGERLSQMTRTYSDPEALTRLLEEKERDLELAAHIGQGLLAEKGQLCERVEALEGDLAQAQDALTHLRHQLATKAALLQAEEADAYCVLNRKIHQLEQENSQLKAESQSQLSSLETEEKKEMQLIKDCIRQLSDASRESSSLQEELSRRTEANLRQQQEIASLSAQLAELQRYTHMLRVEAEELRGQLSLSKGLQEQLSSELHEARVRYLDLREAFAELQAQLRTQAASSAPPCTAPSLAHELRDSMARGDSDGYTSLEERRANCGTSIWSEESEESDGNDDSQYSSLSSLGLSPLKQRQQRHGRHLATAPWTPGTGFRLSDRLQVVKPIEGSETLQAWQRLATPGLGDLFCQEGPGVRLKTTLAAPRQITDQTDKLAVGGPESAASGTEHSSPSGHASGVLLRCCAREPPGEADPSWLRLEASLRKLLPGDALPSVLVRPGPQERSLPGTPPSSPVMRKKVLRSFRVLKERLPAGAEATHSASGS</sequence>
<proteinExistence type="predicted"/>
<evidence type="ECO:0000313" key="1">
    <source>
        <dbReference type="EMBL" id="KAG0428955.1"/>
    </source>
</evidence>
<organism evidence="1 2">
    <name type="scientific">Ixodes persulcatus</name>
    <name type="common">Taiga tick</name>
    <dbReference type="NCBI Taxonomy" id="34615"/>
    <lineage>
        <taxon>Eukaryota</taxon>
        <taxon>Metazoa</taxon>
        <taxon>Ecdysozoa</taxon>
        <taxon>Arthropoda</taxon>
        <taxon>Chelicerata</taxon>
        <taxon>Arachnida</taxon>
        <taxon>Acari</taxon>
        <taxon>Parasitiformes</taxon>
        <taxon>Ixodida</taxon>
        <taxon>Ixodoidea</taxon>
        <taxon>Ixodidae</taxon>
        <taxon>Ixodinae</taxon>
        <taxon>Ixodes</taxon>
    </lineage>
</organism>
<reference evidence="1 2" key="1">
    <citation type="journal article" date="2020" name="Cell">
        <title>Large-Scale Comparative Analyses of Tick Genomes Elucidate Their Genetic Diversity and Vector Capacities.</title>
        <authorList>
            <consortium name="Tick Genome and Microbiome Consortium (TIGMIC)"/>
            <person name="Jia N."/>
            <person name="Wang J."/>
            <person name="Shi W."/>
            <person name="Du L."/>
            <person name="Sun Y."/>
            <person name="Zhan W."/>
            <person name="Jiang J.F."/>
            <person name="Wang Q."/>
            <person name="Zhang B."/>
            <person name="Ji P."/>
            <person name="Bell-Sakyi L."/>
            <person name="Cui X.M."/>
            <person name="Yuan T.T."/>
            <person name="Jiang B.G."/>
            <person name="Yang W.F."/>
            <person name="Lam T.T."/>
            <person name="Chang Q.C."/>
            <person name="Ding S.J."/>
            <person name="Wang X.J."/>
            <person name="Zhu J.G."/>
            <person name="Ruan X.D."/>
            <person name="Zhao L."/>
            <person name="Wei J.T."/>
            <person name="Ye R.Z."/>
            <person name="Que T.C."/>
            <person name="Du C.H."/>
            <person name="Zhou Y.H."/>
            <person name="Cheng J.X."/>
            <person name="Dai P.F."/>
            <person name="Guo W.B."/>
            <person name="Han X.H."/>
            <person name="Huang E.J."/>
            <person name="Li L.F."/>
            <person name="Wei W."/>
            <person name="Gao Y.C."/>
            <person name="Liu J.Z."/>
            <person name="Shao H.Z."/>
            <person name="Wang X."/>
            <person name="Wang C.C."/>
            <person name="Yang T.C."/>
            <person name="Huo Q.B."/>
            <person name="Li W."/>
            <person name="Chen H.Y."/>
            <person name="Chen S.E."/>
            <person name="Zhou L.G."/>
            <person name="Ni X.B."/>
            <person name="Tian J.H."/>
            <person name="Sheng Y."/>
            <person name="Liu T."/>
            <person name="Pan Y.S."/>
            <person name="Xia L.Y."/>
            <person name="Li J."/>
            <person name="Zhao F."/>
            <person name="Cao W.C."/>
        </authorList>
    </citation>
    <scope>NUCLEOTIDE SEQUENCE [LARGE SCALE GENOMIC DNA]</scope>
    <source>
        <strain evidence="1">Iper-2018</strain>
    </source>
</reference>
<comment type="caution">
    <text evidence="1">The sequence shown here is derived from an EMBL/GenBank/DDBJ whole genome shotgun (WGS) entry which is preliminary data.</text>
</comment>
<name>A0AC60Q5Q8_IXOPE</name>
<dbReference type="EMBL" id="JABSTQ010009459">
    <property type="protein sequence ID" value="KAG0428955.1"/>
    <property type="molecule type" value="Genomic_DNA"/>
</dbReference>
<evidence type="ECO:0000313" key="2">
    <source>
        <dbReference type="Proteomes" id="UP000805193"/>
    </source>
</evidence>
<keyword evidence="2" id="KW-1185">Reference proteome</keyword>
<protein>
    <submittedName>
        <fullName evidence="1">Uncharacterized protein</fullName>
    </submittedName>
</protein>
<dbReference type="Proteomes" id="UP000805193">
    <property type="component" value="Unassembled WGS sequence"/>
</dbReference>
<accession>A0AC60Q5Q8</accession>